<gene>
    <name evidence="5" type="ORF">HGG74_20535</name>
</gene>
<evidence type="ECO:0000256" key="2">
    <source>
        <dbReference type="ARBA" id="ARBA00022741"/>
    </source>
</evidence>
<evidence type="ECO:0000313" key="5">
    <source>
        <dbReference type="EMBL" id="NKX56861.1"/>
    </source>
</evidence>
<reference evidence="5 6" key="1">
    <citation type="submission" date="2020-04" db="EMBL/GenBank/DDBJ databases">
        <title>Arthrobacter sp. nov.</title>
        <authorList>
            <person name="Liu S."/>
        </authorList>
    </citation>
    <scope>NUCLEOTIDE SEQUENCE [LARGE SCALE GENOMIC DNA]</scope>
    <source>
        <strain evidence="5 6">E918</strain>
    </source>
</reference>
<keyword evidence="6" id="KW-1185">Reference proteome</keyword>
<protein>
    <submittedName>
        <fullName evidence="5">ABC transporter ATP-binding protein</fullName>
    </submittedName>
</protein>
<dbReference type="SMART" id="SM00382">
    <property type="entry name" value="AAA"/>
    <property type="match status" value="1"/>
</dbReference>
<proteinExistence type="predicted"/>
<dbReference type="InterPro" id="IPR003439">
    <property type="entry name" value="ABC_transporter-like_ATP-bd"/>
</dbReference>
<dbReference type="GO" id="GO:0140359">
    <property type="term" value="F:ABC-type transporter activity"/>
    <property type="evidence" value="ECO:0007669"/>
    <property type="project" value="UniProtKB-ARBA"/>
</dbReference>
<dbReference type="PROSITE" id="PS50893">
    <property type="entry name" value="ABC_TRANSPORTER_2"/>
    <property type="match status" value="1"/>
</dbReference>
<dbReference type="EMBL" id="JAAZSQ010000042">
    <property type="protein sequence ID" value="NKX56861.1"/>
    <property type="molecule type" value="Genomic_DNA"/>
</dbReference>
<name>A0A7X6K834_9MICC</name>
<dbReference type="GO" id="GO:0055052">
    <property type="term" value="C:ATP-binding cassette (ABC) transporter complex, substrate-binding subunit-containing"/>
    <property type="evidence" value="ECO:0007669"/>
    <property type="project" value="TreeGrafter"/>
</dbReference>
<dbReference type="Gene3D" id="2.40.50.100">
    <property type="match status" value="1"/>
</dbReference>
<dbReference type="Gene3D" id="3.40.50.300">
    <property type="entry name" value="P-loop containing nucleotide triphosphate hydrolases"/>
    <property type="match status" value="1"/>
</dbReference>
<evidence type="ECO:0000259" key="4">
    <source>
        <dbReference type="PROSITE" id="PS50893"/>
    </source>
</evidence>
<evidence type="ECO:0000313" key="6">
    <source>
        <dbReference type="Proteomes" id="UP000544090"/>
    </source>
</evidence>
<dbReference type="InterPro" id="IPR003593">
    <property type="entry name" value="AAA+_ATPase"/>
</dbReference>
<dbReference type="InterPro" id="IPR027417">
    <property type="entry name" value="P-loop_NTPase"/>
</dbReference>
<sequence>MATVTFDNATRVYPGTERPAVAGLSLSVGDGEFLVLAGPAGCGKSTVLRMLAGLEEMDSGRVLIGGRDATAVPAKDRDVAMVFQNYALYPHMSVADNLGFALKIAGVPDAERAARVREAARLLELEEVLDLRPQALSGDQRQRVAMGRAVVRRPQVFLMDEPLANLDAALRARTRAQIASLARRLGITTVYATHDQAEAMALGDRVAVLREGVLQQVATPHELYARPANQFVAGFIGTPD</sequence>
<feature type="domain" description="ABC transporter" evidence="4">
    <location>
        <begin position="4"/>
        <end position="236"/>
    </location>
</feature>
<dbReference type="AlphaFoldDB" id="A0A7X6K834"/>
<keyword evidence="1" id="KW-0813">Transport</keyword>
<evidence type="ECO:0000256" key="3">
    <source>
        <dbReference type="ARBA" id="ARBA00022840"/>
    </source>
</evidence>
<comment type="caution">
    <text evidence="5">The sequence shown here is derived from an EMBL/GenBank/DDBJ whole genome shotgun (WGS) entry which is preliminary data.</text>
</comment>
<keyword evidence="2" id="KW-0547">Nucleotide-binding</keyword>
<dbReference type="FunFam" id="3.40.50.300:FF:000042">
    <property type="entry name" value="Maltose/maltodextrin ABC transporter, ATP-binding protein"/>
    <property type="match status" value="1"/>
</dbReference>
<dbReference type="GO" id="GO:0005524">
    <property type="term" value="F:ATP binding"/>
    <property type="evidence" value="ECO:0007669"/>
    <property type="project" value="UniProtKB-KW"/>
</dbReference>
<keyword evidence="3 5" id="KW-0067">ATP-binding</keyword>
<organism evidence="5 6">
    <name type="scientific">Arthrobacter mobilis</name>
    <dbReference type="NCBI Taxonomy" id="2724944"/>
    <lineage>
        <taxon>Bacteria</taxon>
        <taxon>Bacillati</taxon>
        <taxon>Actinomycetota</taxon>
        <taxon>Actinomycetes</taxon>
        <taxon>Micrococcales</taxon>
        <taxon>Micrococcaceae</taxon>
        <taxon>Arthrobacter</taxon>
    </lineage>
</organism>
<dbReference type="PANTHER" id="PTHR43875:SF1">
    <property type="entry name" value="OSMOPROTECTIVE COMPOUNDS UPTAKE ATP-BINDING PROTEIN GGTA"/>
    <property type="match status" value="1"/>
</dbReference>
<dbReference type="Pfam" id="PF00005">
    <property type="entry name" value="ABC_tran"/>
    <property type="match status" value="1"/>
</dbReference>
<dbReference type="GO" id="GO:0016887">
    <property type="term" value="F:ATP hydrolysis activity"/>
    <property type="evidence" value="ECO:0007669"/>
    <property type="project" value="InterPro"/>
</dbReference>
<accession>A0A7X6K834</accession>
<dbReference type="InterPro" id="IPR047641">
    <property type="entry name" value="ABC_transpr_MalK/UgpC-like"/>
</dbReference>
<evidence type="ECO:0000256" key="1">
    <source>
        <dbReference type="ARBA" id="ARBA00022448"/>
    </source>
</evidence>
<dbReference type="SUPFAM" id="SSF52540">
    <property type="entry name" value="P-loop containing nucleoside triphosphate hydrolases"/>
    <property type="match status" value="1"/>
</dbReference>
<dbReference type="PANTHER" id="PTHR43875">
    <property type="entry name" value="MALTODEXTRIN IMPORT ATP-BINDING PROTEIN MSMX"/>
    <property type="match status" value="1"/>
</dbReference>
<dbReference type="Proteomes" id="UP000544090">
    <property type="component" value="Unassembled WGS sequence"/>
</dbReference>